<evidence type="ECO:0000256" key="4">
    <source>
        <dbReference type="ARBA" id="ARBA00022989"/>
    </source>
</evidence>
<keyword evidence="6 8" id="KW-0675">Receptor</keyword>
<dbReference type="Pfam" id="PF08395">
    <property type="entry name" value="7tm_7"/>
    <property type="match status" value="1"/>
</dbReference>
<evidence type="ECO:0000256" key="2">
    <source>
        <dbReference type="ARBA" id="ARBA00022475"/>
    </source>
</evidence>
<evidence type="ECO:0000256" key="3">
    <source>
        <dbReference type="ARBA" id="ARBA00022692"/>
    </source>
</evidence>
<keyword evidence="4 6" id="KW-1133">Transmembrane helix</keyword>
<comment type="similarity">
    <text evidence="6">Belongs to the insect chemoreceptor superfamily. Gustatory receptor (GR) family.</text>
</comment>
<keyword evidence="7" id="KW-1185">Reference proteome</keyword>
<dbReference type="RefSeq" id="XP_041631717.1">
    <property type="nucleotide sequence ID" value="XM_041775783.2"/>
</dbReference>
<reference evidence="7" key="1">
    <citation type="submission" date="2025-05" db="UniProtKB">
        <authorList>
            <consortium name="RefSeq"/>
        </authorList>
    </citation>
    <scope>NUCLEOTIDE SEQUENCE [LARGE SCALE GENOMIC DNA]</scope>
    <source>
        <strain evidence="7">14028-0561.14</strain>
    </source>
</reference>
<feature type="transmembrane region" description="Helical" evidence="6">
    <location>
        <begin position="35"/>
        <end position="53"/>
    </location>
</feature>
<feature type="transmembrane region" description="Helical" evidence="6">
    <location>
        <begin position="160"/>
        <end position="182"/>
    </location>
</feature>
<comment type="function">
    <text evidence="6">Gustatory receptor which mediates acceptance or avoidance behavior, depending on its substrates.</text>
</comment>
<name>A0ABM3C677_DROKI</name>
<keyword evidence="5 6" id="KW-0472">Membrane</keyword>
<feature type="transmembrane region" description="Helical" evidence="6">
    <location>
        <begin position="6"/>
        <end position="23"/>
    </location>
</feature>
<gene>
    <name evidence="8" type="primary">LOC108074489</name>
</gene>
<evidence type="ECO:0000256" key="1">
    <source>
        <dbReference type="ARBA" id="ARBA00004651"/>
    </source>
</evidence>
<keyword evidence="6" id="KW-0807">Transducer</keyword>
<feature type="transmembrane region" description="Helical" evidence="6">
    <location>
        <begin position="68"/>
        <end position="89"/>
    </location>
</feature>
<dbReference type="Proteomes" id="UP001652661">
    <property type="component" value="Chromosome 2L"/>
</dbReference>
<proteinExistence type="inferred from homology"/>
<sequence>MKLIARIYNVYTVVIGMTSYIFIRGKFRQTRLTHVYTFIVNAFTLTLLPVAYWEMAQIMTMVKWLPPFMWIAPYLLYSINYVVIAYTLISRCYRDAILVDLQLVIVQVDVEMLRTGRRISSMLQRLLLLKTCTLMYLFVAFFLSLVMYQWGMPWLTVLKGLLATISFTILVSTTFLHFLSFWQILRGFDFVNQQLEEITRIGSKAQAKELVSLWALHATLSRTARRINGYYGPQMLACRFDYFMFTIINGYFGTVYASYEHKLTIDKLLGVCIYWVRSLDFFLNDYICDLVTEYISEQGEVYGV</sequence>
<organism evidence="7 8">
    <name type="scientific">Drosophila kikkawai</name>
    <name type="common">Fruit fly</name>
    <dbReference type="NCBI Taxonomy" id="30033"/>
    <lineage>
        <taxon>Eukaryota</taxon>
        <taxon>Metazoa</taxon>
        <taxon>Ecdysozoa</taxon>
        <taxon>Arthropoda</taxon>
        <taxon>Hexapoda</taxon>
        <taxon>Insecta</taxon>
        <taxon>Pterygota</taxon>
        <taxon>Neoptera</taxon>
        <taxon>Endopterygota</taxon>
        <taxon>Diptera</taxon>
        <taxon>Brachycera</taxon>
        <taxon>Muscomorpha</taxon>
        <taxon>Ephydroidea</taxon>
        <taxon>Drosophilidae</taxon>
        <taxon>Drosophila</taxon>
        <taxon>Sophophora</taxon>
    </lineage>
</organism>
<reference evidence="8" key="2">
    <citation type="submission" date="2025-08" db="UniProtKB">
        <authorList>
            <consortium name="RefSeq"/>
        </authorList>
    </citation>
    <scope>IDENTIFICATION</scope>
    <source>
        <strain evidence="8">14028-0561.14</strain>
        <tissue evidence="8">Whole fly</tissue>
    </source>
</reference>
<accession>A0ABM3C677</accession>
<dbReference type="GeneID" id="108074489"/>
<comment type="caution">
    <text evidence="6">Lacks conserved residue(s) required for the propagation of feature annotation.</text>
</comment>
<evidence type="ECO:0000313" key="8">
    <source>
        <dbReference type="RefSeq" id="XP_041631717.1"/>
    </source>
</evidence>
<evidence type="ECO:0000256" key="5">
    <source>
        <dbReference type="ARBA" id="ARBA00023136"/>
    </source>
</evidence>
<feature type="transmembrane region" description="Helical" evidence="6">
    <location>
        <begin position="127"/>
        <end position="148"/>
    </location>
</feature>
<keyword evidence="2 6" id="KW-1003">Cell membrane</keyword>
<evidence type="ECO:0000256" key="6">
    <source>
        <dbReference type="RuleBase" id="RU363108"/>
    </source>
</evidence>
<comment type="subcellular location">
    <subcellularLocation>
        <location evidence="1 6">Cell membrane</location>
        <topology evidence="1 6">Multi-pass membrane protein</topology>
    </subcellularLocation>
</comment>
<dbReference type="InterPro" id="IPR013604">
    <property type="entry name" value="7TM_chemorcpt"/>
</dbReference>
<evidence type="ECO:0000313" key="7">
    <source>
        <dbReference type="Proteomes" id="UP001652661"/>
    </source>
</evidence>
<protein>
    <recommendedName>
        <fullName evidence="6">Gustatory receptor</fullName>
    </recommendedName>
</protein>
<keyword evidence="3 6" id="KW-0812">Transmembrane</keyword>